<dbReference type="PROSITE" id="PS51658">
    <property type="entry name" value="BFN"/>
    <property type="match status" value="1"/>
</dbReference>
<dbReference type="Gene3D" id="3.10.690.10">
    <property type="entry name" value="Bifunctional nuclease domain"/>
    <property type="match status" value="1"/>
</dbReference>
<evidence type="ECO:0000259" key="1">
    <source>
        <dbReference type="PROSITE" id="PS51658"/>
    </source>
</evidence>
<feature type="domain" description="BFN" evidence="1">
    <location>
        <begin position="1"/>
        <end position="133"/>
    </location>
</feature>
<dbReference type="InterPro" id="IPR003729">
    <property type="entry name" value="Bi_nuclease_dom"/>
</dbReference>
<evidence type="ECO:0000313" key="3">
    <source>
        <dbReference type="Proteomes" id="UP001321498"/>
    </source>
</evidence>
<evidence type="ECO:0000313" key="2">
    <source>
        <dbReference type="EMBL" id="BDZ45800.1"/>
    </source>
</evidence>
<proteinExistence type="predicted"/>
<dbReference type="Pfam" id="PF02577">
    <property type="entry name" value="BFN_dom"/>
    <property type="match status" value="1"/>
</dbReference>
<gene>
    <name evidence="2" type="ORF">GCM10025866_17090</name>
</gene>
<dbReference type="InterPro" id="IPR036104">
    <property type="entry name" value="BFN_sf"/>
</dbReference>
<name>A0ABM8GC31_9MICO</name>
<dbReference type="Proteomes" id="UP001321498">
    <property type="component" value="Chromosome"/>
</dbReference>
<dbReference type="PANTHER" id="PTHR15160:SF1">
    <property type="entry name" value="VON HIPPEL-LINDAU DISEASE TUMOR SUPPRESSOR"/>
    <property type="match status" value="1"/>
</dbReference>
<reference evidence="3" key="1">
    <citation type="journal article" date="2019" name="Int. J. Syst. Evol. Microbiol.">
        <title>The Global Catalogue of Microorganisms (GCM) 10K type strain sequencing project: providing services to taxonomists for standard genome sequencing and annotation.</title>
        <authorList>
            <consortium name="The Broad Institute Genomics Platform"/>
            <consortium name="The Broad Institute Genome Sequencing Center for Infectious Disease"/>
            <person name="Wu L."/>
            <person name="Ma J."/>
        </authorList>
    </citation>
    <scope>NUCLEOTIDE SEQUENCE [LARGE SCALE GENOMIC DNA]</scope>
    <source>
        <strain evidence="3">NBRC 108725</strain>
    </source>
</reference>
<dbReference type="PANTHER" id="PTHR15160">
    <property type="entry name" value="VON HIPPEL-LINDAU PROTEIN"/>
    <property type="match status" value="1"/>
</dbReference>
<protein>
    <recommendedName>
        <fullName evidence="1">BFN domain-containing protein</fullName>
    </recommendedName>
</protein>
<organism evidence="2 3">
    <name type="scientific">Naasia aerilata</name>
    <dbReference type="NCBI Taxonomy" id="1162966"/>
    <lineage>
        <taxon>Bacteria</taxon>
        <taxon>Bacillati</taxon>
        <taxon>Actinomycetota</taxon>
        <taxon>Actinomycetes</taxon>
        <taxon>Micrococcales</taxon>
        <taxon>Microbacteriaceae</taxon>
        <taxon>Naasia</taxon>
    </lineage>
</organism>
<keyword evidence="3" id="KW-1185">Reference proteome</keyword>
<dbReference type="SUPFAM" id="SSF103256">
    <property type="entry name" value="Hypothetical protein TM0160"/>
    <property type="match status" value="1"/>
</dbReference>
<accession>A0ABM8GC31</accession>
<dbReference type="EMBL" id="AP027731">
    <property type="protein sequence ID" value="BDZ45800.1"/>
    <property type="molecule type" value="Genomic_DNA"/>
</dbReference>
<sequence length="163" mass="17378">MVQVRIAGVARDAAGQHLILLKPIASGSETVLPIWIGGQEASSILIAVEGAHAARPLSHDLMKTLLEATGATVERVEVTKIEDNTFYAEITLRTPQGRLAIDARPSDAVALASRVDAPIWVADEVLEAAGVPDELTGEVPDEEAKVAEFRQFLDEAEPEDFAG</sequence>
<dbReference type="RefSeq" id="WP_286279020.1">
    <property type="nucleotide sequence ID" value="NZ_AP027731.1"/>
</dbReference>